<name>C1DZJ5_MICCC</name>
<dbReference type="EMBL" id="CP001323">
    <property type="protein sequence ID" value="ACO61130.1"/>
    <property type="molecule type" value="Genomic_DNA"/>
</dbReference>
<evidence type="ECO:0000313" key="6">
    <source>
        <dbReference type="Proteomes" id="UP000002009"/>
    </source>
</evidence>
<feature type="transmembrane region" description="Helical" evidence="3">
    <location>
        <begin position="434"/>
        <end position="451"/>
    </location>
</feature>
<evidence type="ECO:0000256" key="3">
    <source>
        <dbReference type="RuleBase" id="RU004914"/>
    </source>
</evidence>
<keyword evidence="3" id="KW-0812">Transmembrane</keyword>
<feature type="transmembrane region" description="Helical" evidence="3">
    <location>
        <begin position="202"/>
        <end position="225"/>
    </location>
</feature>
<feature type="transmembrane region" description="Helical" evidence="3">
    <location>
        <begin position="153"/>
        <end position="178"/>
    </location>
</feature>
<dbReference type="GO" id="GO:0005886">
    <property type="term" value="C:plasma membrane"/>
    <property type="evidence" value="ECO:0007669"/>
    <property type="project" value="TreeGrafter"/>
</dbReference>
<sequence length="566" mass="58354">MEAVARAAQGANLLSPAARAGGGSMWRSQPRLARAAVPRVGSAPWIARAGSRGRRELKLPPASTAGRVRATAVRASVSSSSSSSPGSQGPNGDDKLEPTLGLGKKGRMAKMVDMSQSEGDEGLQGVQVFLVEFGLIAMGVVDTLMVGHVGESALAAACLGGTTTWLVMITAIGLLGALDPLTSQAFGAEDDDAVKRHLRSGLYAAAALSAGCTLIMCMAVAPLYALCGQPVALAAAAAHYCHIEAWGILPVLLFQAIRLSLMGTNVFAPLVSAIMIANATNAALNQVLINGVSVAGITIPALGLTGAAWATVTSRWILLILTCAFAAKELRDREAFKSARESIGSACERACGIVKRSAPIGSQMLMEFGAFMAIGLIAGRCGMTQAAGHAIVQCLTDMSYVLPLGIGALGSIKVGQGVGGGDGREAQRAARTSMLNGVYGVAINAFIYVVFGKQICWWFTSDPAVHAVAVSILPVVAAYQAADGLRVVSAGCLRGVGRLDAALVSDVVGFWILGIPIGYYLALPMGMNAMGIWLGFAFGVIAVMTPISWKAWNVGSRPEKLLDATA</sequence>
<accession>C1DZJ5</accession>
<comment type="similarity">
    <text evidence="1 3">Belongs to the multi antimicrobial extrusion (MATE) (TC 2.A.66.1) family.</text>
</comment>
<feature type="transmembrane region" description="Helical" evidence="3">
    <location>
        <begin position="503"/>
        <end position="523"/>
    </location>
</feature>
<dbReference type="PANTHER" id="PTHR43298">
    <property type="entry name" value="MULTIDRUG RESISTANCE PROTEIN NORM-RELATED"/>
    <property type="match status" value="1"/>
</dbReference>
<protein>
    <recommendedName>
        <fullName evidence="3">Protein DETOXIFICATION</fullName>
    </recommendedName>
    <alternativeName>
        <fullName evidence="3">Multidrug and toxic compound extrusion protein</fullName>
    </alternativeName>
</protein>
<dbReference type="InterPro" id="IPR002528">
    <property type="entry name" value="MATE_fam"/>
</dbReference>
<dbReference type="Pfam" id="PF01554">
    <property type="entry name" value="MatE"/>
    <property type="match status" value="2"/>
</dbReference>
<comment type="caution">
    <text evidence="3">Lacks conserved residue(s) required for the propagation of feature annotation.</text>
</comment>
<dbReference type="eggNOG" id="KOG1347">
    <property type="taxonomic scope" value="Eukaryota"/>
</dbReference>
<evidence type="ECO:0000256" key="2">
    <source>
        <dbReference type="ARBA" id="ARBA00022448"/>
    </source>
</evidence>
<dbReference type="Proteomes" id="UP000002009">
    <property type="component" value="Chromosome 2"/>
</dbReference>
<gene>
    <name evidence="5" type="ORF">MICPUN_99183</name>
</gene>
<evidence type="ECO:0000256" key="4">
    <source>
        <dbReference type="SAM" id="MobiDB-lite"/>
    </source>
</evidence>
<feature type="transmembrane region" description="Helical" evidence="3">
    <location>
        <begin position="128"/>
        <end position="147"/>
    </location>
</feature>
<feature type="transmembrane region" description="Helical" evidence="3">
    <location>
        <begin position="529"/>
        <end position="549"/>
    </location>
</feature>
<dbReference type="NCBIfam" id="TIGR00797">
    <property type="entry name" value="matE"/>
    <property type="match status" value="1"/>
</dbReference>
<organism evidence="5 6">
    <name type="scientific">Micromonas commoda (strain RCC299 / NOUM17 / CCMP2709)</name>
    <name type="common">Picoplanktonic green alga</name>
    <dbReference type="NCBI Taxonomy" id="296587"/>
    <lineage>
        <taxon>Eukaryota</taxon>
        <taxon>Viridiplantae</taxon>
        <taxon>Chlorophyta</taxon>
        <taxon>Mamiellophyceae</taxon>
        <taxon>Mamiellales</taxon>
        <taxon>Mamiellaceae</taxon>
        <taxon>Micromonas</taxon>
    </lineage>
</organism>
<feature type="transmembrane region" description="Helical" evidence="3">
    <location>
        <begin position="304"/>
        <end position="327"/>
    </location>
</feature>
<dbReference type="PANTHER" id="PTHR43298:SF2">
    <property type="entry name" value="FMN_FAD EXPORTER YEEO-RELATED"/>
    <property type="match status" value="1"/>
</dbReference>
<proteinExistence type="inferred from homology"/>
<dbReference type="InParanoid" id="C1DZJ5"/>
<keyword evidence="6" id="KW-1185">Reference proteome</keyword>
<keyword evidence="3" id="KW-1133">Transmembrane helix</keyword>
<evidence type="ECO:0000256" key="1">
    <source>
        <dbReference type="ARBA" id="ARBA00010199"/>
    </source>
</evidence>
<dbReference type="AlphaFoldDB" id="C1DZJ5"/>
<dbReference type="GO" id="GO:0015297">
    <property type="term" value="F:antiporter activity"/>
    <property type="evidence" value="ECO:0007669"/>
    <property type="project" value="InterPro"/>
</dbReference>
<dbReference type="GeneID" id="8241066"/>
<dbReference type="OMA" id="WRIARVG"/>
<dbReference type="OrthoDB" id="2126698at2759"/>
<reference evidence="5 6" key="1">
    <citation type="journal article" date="2009" name="Science">
        <title>Green evolution and dynamic adaptations revealed by genomes of the marine picoeukaryotes Micromonas.</title>
        <authorList>
            <person name="Worden A.Z."/>
            <person name="Lee J.H."/>
            <person name="Mock T."/>
            <person name="Rouze P."/>
            <person name="Simmons M.P."/>
            <person name="Aerts A.L."/>
            <person name="Allen A.E."/>
            <person name="Cuvelier M.L."/>
            <person name="Derelle E."/>
            <person name="Everett M.V."/>
            <person name="Foulon E."/>
            <person name="Grimwood J."/>
            <person name="Gundlach H."/>
            <person name="Henrissat B."/>
            <person name="Napoli C."/>
            <person name="McDonald S.M."/>
            <person name="Parker M.S."/>
            <person name="Rombauts S."/>
            <person name="Salamov A."/>
            <person name="Von Dassow P."/>
            <person name="Badger J.H."/>
            <person name="Coutinho P.M."/>
            <person name="Demir E."/>
            <person name="Dubchak I."/>
            <person name="Gentemann C."/>
            <person name="Eikrem W."/>
            <person name="Gready J.E."/>
            <person name="John U."/>
            <person name="Lanier W."/>
            <person name="Lindquist E.A."/>
            <person name="Lucas S."/>
            <person name="Mayer K.F."/>
            <person name="Moreau H."/>
            <person name="Not F."/>
            <person name="Otillar R."/>
            <person name="Panaud O."/>
            <person name="Pangilinan J."/>
            <person name="Paulsen I."/>
            <person name="Piegu B."/>
            <person name="Poliakov A."/>
            <person name="Robbens S."/>
            <person name="Schmutz J."/>
            <person name="Toulza E."/>
            <person name="Wyss T."/>
            <person name="Zelensky A."/>
            <person name="Zhou K."/>
            <person name="Armbrust E.V."/>
            <person name="Bhattacharya D."/>
            <person name="Goodenough U.W."/>
            <person name="Van de Peer Y."/>
            <person name="Grigoriev I.V."/>
        </authorList>
    </citation>
    <scope>NUCLEOTIDE SEQUENCE [LARGE SCALE GENOMIC DNA]</scope>
    <source>
        <strain evidence="6">RCC299 / NOUM17</strain>
    </source>
</reference>
<feature type="region of interest" description="Disordered" evidence="4">
    <location>
        <begin position="1"/>
        <end position="26"/>
    </location>
</feature>
<dbReference type="GO" id="GO:0042910">
    <property type="term" value="F:xenobiotic transmembrane transporter activity"/>
    <property type="evidence" value="ECO:0007669"/>
    <property type="project" value="InterPro"/>
</dbReference>
<feature type="region of interest" description="Disordered" evidence="4">
    <location>
        <begin position="52"/>
        <end position="101"/>
    </location>
</feature>
<dbReference type="KEGG" id="mis:MICPUN_99183"/>
<feature type="compositionally biased region" description="Low complexity" evidence="4">
    <location>
        <begin position="62"/>
        <end position="87"/>
    </location>
</feature>
<dbReference type="RefSeq" id="XP_002499872.1">
    <property type="nucleotide sequence ID" value="XM_002499826.1"/>
</dbReference>
<keyword evidence="3" id="KW-0472">Membrane</keyword>
<dbReference type="InterPro" id="IPR050222">
    <property type="entry name" value="MATE_MdtK"/>
</dbReference>
<feature type="transmembrane region" description="Helical" evidence="3">
    <location>
        <begin position="266"/>
        <end position="284"/>
    </location>
</feature>
<feature type="transmembrane region" description="Helical" evidence="3">
    <location>
        <begin position="231"/>
        <end position="254"/>
    </location>
</feature>
<keyword evidence="2" id="KW-0813">Transport</keyword>
<evidence type="ECO:0000313" key="5">
    <source>
        <dbReference type="EMBL" id="ACO61130.1"/>
    </source>
</evidence>